<geneLocation type="plasmid" evidence="2 3">
    <name>phiCmus45274</name>
</geneLocation>
<accession>A0A0G3H6J1</accession>
<dbReference type="AlphaFoldDB" id="A0A0G3H6J1"/>
<organism evidence="2 3">
    <name type="scientific">Corynebacterium mustelae</name>
    <dbReference type="NCBI Taxonomy" id="571915"/>
    <lineage>
        <taxon>Bacteria</taxon>
        <taxon>Bacillati</taxon>
        <taxon>Actinomycetota</taxon>
        <taxon>Actinomycetes</taxon>
        <taxon>Mycobacteriales</taxon>
        <taxon>Corynebacteriaceae</taxon>
        <taxon>Corynebacterium</taxon>
    </lineage>
</organism>
<gene>
    <name evidence="1" type="ORF">CMUST_04345</name>
    <name evidence="2" type="ORF">CMUST_15875</name>
</gene>
<dbReference type="OrthoDB" id="6077212at2"/>
<dbReference type="Proteomes" id="UP000035199">
    <property type="component" value="Plasmid phiCmus45274"/>
</dbReference>
<dbReference type="Proteomes" id="UP000035199">
    <property type="component" value="Chromosome"/>
</dbReference>
<evidence type="ECO:0000313" key="3">
    <source>
        <dbReference type="Proteomes" id="UP000035199"/>
    </source>
</evidence>
<proteinExistence type="predicted"/>
<dbReference type="RefSeq" id="WP_047261469.1">
    <property type="nucleotide sequence ID" value="NZ_CP011542.1"/>
</dbReference>
<reference evidence="3" key="2">
    <citation type="submission" date="2015-05" db="EMBL/GenBank/DDBJ databases">
        <title>Complete genome sequence of Corynebacterium mustelae DSM 45274, isolated from various tissues of a male ferret with lethal sepsis.</title>
        <authorList>
            <person name="Ruckert C."/>
            <person name="Albersmeier A."/>
            <person name="Winkler A."/>
            <person name="Tauch A."/>
        </authorList>
    </citation>
    <scope>NUCLEOTIDE SEQUENCE [LARGE SCALE GENOMIC DNA]</scope>
    <source>
        <strain evidence="3">DSM 45274</strain>
        <plasmid evidence="3">Plasmid phiCmus45274</plasmid>
    </source>
</reference>
<keyword evidence="3" id="KW-1185">Reference proteome</keyword>
<reference evidence="2 3" key="1">
    <citation type="journal article" date="2015" name="Genome Announc.">
        <title>Complete Genome Sequence of the Type Strain Corynebacterium mustelae DSM 45274, Isolated from Various Tissues of a Male Ferret with Lethal Sepsis.</title>
        <authorList>
            <person name="Ruckert C."/>
            <person name="Eimer J."/>
            <person name="Winkler A."/>
            <person name="Tauch A."/>
        </authorList>
    </citation>
    <scope>NUCLEOTIDE SEQUENCE [LARGE SCALE GENOMIC DNA]</scope>
    <source>
        <strain evidence="2 3">DSM 45274</strain>
        <plasmid evidence="2">phiCmus45274</plasmid>
        <plasmid evidence="3">Plasmid phiCmus45274</plasmid>
    </source>
</reference>
<dbReference type="EMBL" id="CP011544">
    <property type="protein sequence ID" value="AKK07463.1"/>
    <property type="molecule type" value="Genomic_DNA"/>
</dbReference>
<evidence type="ECO:0000313" key="2">
    <source>
        <dbReference type="EMBL" id="AKK07463.1"/>
    </source>
</evidence>
<dbReference type="KEGG" id="cmv:CMUST_15875"/>
<sequence length="126" mass="14260">MDLTTRLLEIAQNYLTNDLDPMTIAEMQESGTLPDVDPEVIEEAIKQLDLVKLHQSTLLPEGTETRVEPLADSIRAIAEHCFRSVDIDNPVETATLKINIRLELEDNGEFIECDAQTDITKFFKED</sequence>
<name>A0A0G3H6J1_9CORY</name>
<keyword evidence="2" id="KW-0614">Plasmid</keyword>
<protein>
    <submittedName>
        <fullName evidence="2">Uncharacterized protein</fullName>
    </submittedName>
</protein>
<dbReference type="KEGG" id="cmv:CMUST_04345"/>
<evidence type="ECO:0000313" key="1">
    <source>
        <dbReference type="EMBL" id="AKK05211.1"/>
    </source>
</evidence>
<dbReference type="PATRIC" id="fig|571915.4.peg.3405"/>
<dbReference type="EMBL" id="CP011542">
    <property type="protein sequence ID" value="AKK05211.1"/>
    <property type="molecule type" value="Genomic_DNA"/>
</dbReference>
<dbReference type="STRING" id="571915.CMUST_04345"/>